<dbReference type="Pfam" id="PF01565">
    <property type="entry name" value="FAD_binding_4"/>
    <property type="match status" value="1"/>
</dbReference>
<evidence type="ECO:0000259" key="7">
    <source>
        <dbReference type="PROSITE" id="PS51387"/>
    </source>
</evidence>
<keyword evidence="6" id="KW-0732">Signal</keyword>
<dbReference type="InterPro" id="IPR050416">
    <property type="entry name" value="FAD-linked_Oxidoreductase"/>
</dbReference>
<dbReference type="InterPro" id="IPR012951">
    <property type="entry name" value="BBE"/>
</dbReference>
<dbReference type="SUPFAM" id="SSF56176">
    <property type="entry name" value="FAD-binding/transporter-associated domain-like"/>
    <property type="match status" value="1"/>
</dbReference>
<reference evidence="8 9" key="1">
    <citation type="submission" date="2016-11" db="EMBL/GenBank/DDBJ databases">
        <authorList>
            <person name="Jaros S."/>
            <person name="Januszkiewicz K."/>
            <person name="Wedrychowicz H."/>
        </authorList>
    </citation>
    <scope>NUCLEOTIDE SEQUENCE [LARGE SCALE GENOMIC DNA]</scope>
    <source>
        <strain evidence="8 9">GAS95</strain>
    </source>
</reference>
<evidence type="ECO:0000256" key="5">
    <source>
        <dbReference type="ARBA" id="ARBA00023002"/>
    </source>
</evidence>
<dbReference type="InterPro" id="IPR036318">
    <property type="entry name" value="FAD-bd_PCMH-like_sf"/>
</dbReference>
<protein>
    <submittedName>
        <fullName evidence="8">FAD/FMN-containing dehydrogenase</fullName>
    </submittedName>
</protein>
<comment type="similarity">
    <text evidence="2">Belongs to the oxygen-dependent FAD-linked oxidoreductase family.</text>
</comment>
<dbReference type="EMBL" id="FSRU01000001">
    <property type="protein sequence ID" value="SIO34793.1"/>
    <property type="molecule type" value="Genomic_DNA"/>
</dbReference>
<evidence type="ECO:0000256" key="2">
    <source>
        <dbReference type="ARBA" id="ARBA00005466"/>
    </source>
</evidence>
<dbReference type="InterPro" id="IPR016166">
    <property type="entry name" value="FAD-bd_PCMH"/>
</dbReference>
<evidence type="ECO:0000256" key="3">
    <source>
        <dbReference type="ARBA" id="ARBA00022630"/>
    </source>
</evidence>
<dbReference type="AlphaFoldDB" id="A0A1N6IS34"/>
<evidence type="ECO:0000256" key="1">
    <source>
        <dbReference type="ARBA" id="ARBA00001974"/>
    </source>
</evidence>
<dbReference type="Gene3D" id="3.30.465.10">
    <property type="match status" value="2"/>
</dbReference>
<keyword evidence="3" id="KW-0285">Flavoprotein</keyword>
<organism evidence="8 9">
    <name type="scientific">Paraburkholderia phenazinium</name>
    <dbReference type="NCBI Taxonomy" id="60549"/>
    <lineage>
        <taxon>Bacteria</taxon>
        <taxon>Pseudomonadati</taxon>
        <taxon>Pseudomonadota</taxon>
        <taxon>Betaproteobacteria</taxon>
        <taxon>Burkholderiales</taxon>
        <taxon>Burkholderiaceae</taxon>
        <taxon>Paraburkholderia</taxon>
    </lineage>
</organism>
<name>A0A1N6IS34_9BURK</name>
<dbReference type="GO" id="GO:0016491">
    <property type="term" value="F:oxidoreductase activity"/>
    <property type="evidence" value="ECO:0007669"/>
    <property type="project" value="UniProtKB-KW"/>
</dbReference>
<dbReference type="OrthoDB" id="9775082at2"/>
<keyword evidence="4" id="KW-0274">FAD</keyword>
<gene>
    <name evidence="8" type="ORF">SAMN05444165_2425</name>
</gene>
<keyword evidence="5" id="KW-0560">Oxidoreductase</keyword>
<evidence type="ECO:0000313" key="8">
    <source>
        <dbReference type="EMBL" id="SIO34793.1"/>
    </source>
</evidence>
<proteinExistence type="inferred from homology"/>
<accession>A0A1N6IS34</accession>
<feature type="chain" id="PRO_5012839601" evidence="6">
    <location>
        <begin position="24"/>
        <end position="596"/>
    </location>
</feature>
<dbReference type="InterPro" id="IPR016169">
    <property type="entry name" value="FAD-bd_PCMH_sub2"/>
</dbReference>
<feature type="signal peptide" evidence="6">
    <location>
        <begin position="1"/>
        <end position="23"/>
    </location>
</feature>
<dbReference type="RefSeq" id="WP_074295877.1">
    <property type="nucleotide sequence ID" value="NZ_FSRU01000001.1"/>
</dbReference>
<keyword evidence="9" id="KW-1185">Reference proteome</keyword>
<evidence type="ECO:0000256" key="6">
    <source>
        <dbReference type="SAM" id="SignalP"/>
    </source>
</evidence>
<dbReference type="PANTHER" id="PTHR42973:SF39">
    <property type="entry name" value="FAD-BINDING PCMH-TYPE DOMAIN-CONTAINING PROTEIN"/>
    <property type="match status" value="1"/>
</dbReference>
<dbReference type="InterPro" id="IPR006094">
    <property type="entry name" value="Oxid_FAD_bind_N"/>
</dbReference>
<dbReference type="GO" id="GO:0071949">
    <property type="term" value="F:FAD binding"/>
    <property type="evidence" value="ECO:0007669"/>
    <property type="project" value="InterPro"/>
</dbReference>
<comment type="cofactor">
    <cofactor evidence="1">
        <name>FAD</name>
        <dbReference type="ChEBI" id="CHEBI:57692"/>
    </cofactor>
</comment>
<dbReference type="Pfam" id="PF08031">
    <property type="entry name" value="BBE"/>
    <property type="match status" value="1"/>
</dbReference>
<evidence type="ECO:0000256" key="4">
    <source>
        <dbReference type="ARBA" id="ARBA00022827"/>
    </source>
</evidence>
<dbReference type="PANTHER" id="PTHR42973">
    <property type="entry name" value="BINDING OXIDOREDUCTASE, PUTATIVE (AFU_ORTHOLOGUE AFUA_1G17690)-RELATED"/>
    <property type="match status" value="1"/>
</dbReference>
<sequence length="596" mass="63795">MNRRSLLKGVAALPVLATTSTFADTPSAVSKAGRVRPSDPAWPKANEWESLSRAVGGNLLQPTTIWQACAEAPRSPTCLARLKEARNPIALGDDPGGTQVSGWLDAWTPNASAYAVAARSTADVVAGVNFVRQHNLRMVVKGGGHSYLGGSNAVDSLLIWTRAMNRIELHDAFVPSGCTTPPTPAVTVEAGCMWIDVYTAVTTQVGRYVQGGGCTSVGVAGLVQGGGFGSFSKRYGLAAASLLQAEIVTADGVVRTVNASQEPDLFWALKGGGGGTFGVVTRITLQTHDLPENFGWALFEVKASSRDAYRRLVEQLVDYYAEHLFSPQWGEKLVFQSDGIRVAMACQGLSNEQAKSAWAPFIAWVRAVPADFTFSEAPHIGASPARRWWDIEANPGLVPDPRPEAPSNHGWWRGDGDEVSLFLHGYESQWLPATLLAPAQRGRLAEALMEAAQFQAVELHLNKGLAGAPPEVNEQARQCAMNPSVADAFALMITAAGGPPPFAGLPIAPPDMAQAHRNAEGVAKAAAVLKALSPQSGAYISETDFFRGDWREAFWGPHYARLKAIKDRYDPAGFFFVHHGVGSEDWSPDGFTPVRS</sequence>
<dbReference type="Proteomes" id="UP000185151">
    <property type="component" value="Unassembled WGS sequence"/>
</dbReference>
<evidence type="ECO:0000313" key="9">
    <source>
        <dbReference type="Proteomes" id="UP000185151"/>
    </source>
</evidence>
<dbReference type="PROSITE" id="PS51387">
    <property type="entry name" value="FAD_PCMH"/>
    <property type="match status" value="1"/>
</dbReference>
<feature type="domain" description="FAD-binding PCMH-type" evidence="7">
    <location>
        <begin position="107"/>
        <end position="290"/>
    </location>
</feature>